<proteinExistence type="predicted"/>
<evidence type="ECO:0000256" key="1">
    <source>
        <dbReference type="SAM" id="Coils"/>
    </source>
</evidence>
<dbReference type="InterPro" id="IPR036890">
    <property type="entry name" value="HATPase_C_sf"/>
</dbReference>
<dbReference type="Proteomes" id="UP000237423">
    <property type="component" value="Unassembled WGS sequence"/>
</dbReference>
<reference evidence="2 3" key="1">
    <citation type="submission" date="2017-11" db="EMBL/GenBank/DDBJ databases">
        <title>Draft Genome Sequence of Methylobacter psychrotolerans Sph1T, an Obligate Methanotroph from Low-Temperature Environments.</title>
        <authorList>
            <person name="Oshkin I.Y."/>
            <person name="Miroshnikov K."/>
            <person name="Belova S.E."/>
            <person name="Korzhenkov A."/>
            <person name="Toshchakov S.V."/>
            <person name="Dedysh S.N."/>
        </authorList>
    </citation>
    <scope>NUCLEOTIDE SEQUENCE [LARGE SCALE GENOMIC DNA]</scope>
    <source>
        <strain evidence="2 3">Sph1</strain>
    </source>
</reference>
<dbReference type="Gene3D" id="3.30.565.10">
    <property type="entry name" value="Histidine kinase-like ATPase, C-terminal domain"/>
    <property type="match status" value="1"/>
</dbReference>
<gene>
    <name evidence="2" type="ORF">AADEFJLK_03627</name>
</gene>
<accession>A0A2S5CIT9</accession>
<name>A0A2S5CIT9_9GAMM</name>
<dbReference type="RefSeq" id="WP_146054658.1">
    <property type="nucleotide sequence ID" value="NZ_PGFZ01000009.1"/>
</dbReference>
<organism evidence="2 3">
    <name type="scientific">Methylovulum psychrotolerans</name>
    <dbReference type="NCBI Taxonomy" id="1704499"/>
    <lineage>
        <taxon>Bacteria</taxon>
        <taxon>Pseudomonadati</taxon>
        <taxon>Pseudomonadota</taxon>
        <taxon>Gammaproteobacteria</taxon>
        <taxon>Methylococcales</taxon>
        <taxon>Methylococcaceae</taxon>
        <taxon>Methylovulum</taxon>
    </lineage>
</organism>
<keyword evidence="1" id="KW-0175">Coiled coil</keyword>
<protein>
    <submittedName>
        <fullName evidence="2">Uncharacterized protein</fullName>
    </submittedName>
</protein>
<feature type="coiled-coil region" evidence="1">
    <location>
        <begin position="1654"/>
        <end position="1687"/>
    </location>
</feature>
<evidence type="ECO:0000313" key="2">
    <source>
        <dbReference type="EMBL" id="POZ50730.1"/>
    </source>
</evidence>
<evidence type="ECO:0000313" key="3">
    <source>
        <dbReference type="Proteomes" id="UP000237423"/>
    </source>
</evidence>
<sequence length="2222" mass="253641">MNNDELRSQWNALLATKGCLSYLPKALQQFVQAHRCGFERTQHLSEALFKSDFAKLYQNWLGSNYQWICQLQPHEKSWQLIPADTTALLLPPYPQGEHKRPWAVFKQLGAFASQGYVFHDQSLACLLNPVNQGWTDELLLRVLDIDLEAVFCERVHFAYFNDFLALPGTIHTATIKNKLQSIARNGLGLPPDSLIKSEMTRFLEYIPSGQQVVLTKVKLSGLWQQLAKIQTRALIVPKELTPESTQNNPLIMDDAGLLLKALDAILGSASQSNLHDEAQALVEEIIQMVSPVDKENLLKQCSGLRLFKIHDLASKKDKFVAQSDLRALKNGNMLFRFSIGKDDEKFSLGNALLQAIEGGEIYFITTNNKNLSLGPKENLSECNEISCLAYIDNKKPILKSPKCRTKLLEGLLSHTDLTVIEKKAFRYLLHGDLNQYSVDSERLLSVDTDLPPVWEKLTQAIYQVGNDSWRLIDKILVDVLSHKLSNQLGVNKVNIEGILNTLNERLPQINLQQLHFNPKESETILLEIQEENLWKQLPWHETDKSERVTITKQCFLDNDLPIPDSLAHQVTRIKKSTNKAVAKQQNEWIAPLDKLALIQIILSSQSPSDYSLLILEQFPDISIDGDLRQLLRATYWLKTNNEQPVKPEDIIVIEGMDDDIKRLTAECAAGYYSVDDVHTDIQRHEHFDRLKALFSREQDGLECLFLMLGESKRFSIGTLGFKSEELLKFAEIIADALDMPGWALLAKKQVNALLTEGDVELIKPILKALPVENYPKLLKDLIIIHKQLSLPSQQSEIIRLFNAYITIFANFPNVVGLLKTMELLNQQDHWVMAEQLCFDIEGVDKHYLLNREQARCLSAIIYSGQQRQERSNLLVVENINYLRQSTPKTLKTYFKDWEGLVENELIGLFISLLGGSAEIEQIANGFLGKRSVEGVRNSIDWRTKARDATRYILFDGLDQHQAIRKMEFLIRIEDQDSINVASIFNAPITVPLDSHPNTLIVDHSFKGQYQCVFKLRKLKISNGAENQLSTLLKNSAEWLLKEVYEQSGNLGKVWAELGESDQLDIAVAQGLILDELPGNLRQLSLQKTLIHGLLQSYQNAKSQKKELELTGANTQTAEIEIQQALKGMQDALINDESTQSAVLDAIKSKITNHQYQTYSVPFELFQNADDAVVEYAEMLAYPYPFSSLNELELDSQQQQFRVLSDDNTLTFIHWGRAINFFRGAEGFPGKERGFQRDLEKMLLLNTSDKHTESLVTGKFGLGFKSVHLISNRPKLLSGRLGVEIFAAMLPEPLSLDDRERLRGCIEHAAKTKFTATAIELPLTEGIENDDVLEKFKSYAGVLTAFSKGIKHINFNQEHVISWQEQIVFTDLPTLRKSRLSLGGEKIDAIKLVFADEHRRYEMLFAFGATGFKAFPWVDKESKEALPKIWVLAPTHDEASMDFLLNANFDVDMGRLQLAHDSLNNRDIAHALGINLTQLLRQLSILITTDWENVRQKLDLAQDRKPYDFWHSLWSVLVSSWVKKEDNKVHQLVKAMLTESNPCFIGLLSDTPLLPNGLWDSLQALVYIKSIRYVIKGVLSQEVCFKLAMKQLSAILQADQVIHEYVQDELFKLLPEKDKKALRWPTFDLSTLAEKTFPDQQVGFHEATAWGELLNEKVTYELEKNEERKKEQKRLEEYSATLKFINQSDHYTSVEDLLDSQFTEQEEKLRAAFAPDANILNTKYDQKAAAFFRFARPQMRATLDQMAQWALVETELTKQSSVLRYLLLGEKSDELAKKIRGQSWLNELHEQSAHFAGWSRSDVNNVLIRKLASDEKIALVQITIPTAALKEELNPNIVLNNVYNWWLQNKSMYLDKYNKLVYPEGHFPKIIDEQNSINRDGWMTLLFIGSLHTVGRTRDEQHRTAIEHFKDKGWWDVFIQKNPQDAPEQWMQVLDEYLQDQLYRSQYDSWMMRFVSLYRFARWLDDYASVWLAIYHQTTAFSMESVLNTASSPLHAGGGVIAPQLSRTLGIGANFILRELVRHRVLSNTAVIVASEHCFVPHLRVRKLMNRLGIALAEDVSDTTQSNDIYQFISEYLGKEKATFAGCFDIPLQIIARDVELESRLFSNTPIESFDNQPARLLDVPNWAWDILGNISFFVDLVNHNNLPEPIVGYELCDSDGSVLLELELAWESQGVGIVVDEDDNLWTQVRRGQNLGWQVFTVDELKDELQRFLGCFHQQGGN</sequence>
<dbReference type="EMBL" id="PGFZ01000009">
    <property type="protein sequence ID" value="POZ50730.1"/>
    <property type="molecule type" value="Genomic_DNA"/>
</dbReference>
<comment type="caution">
    <text evidence="2">The sequence shown here is derived from an EMBL/GenBank/DDBJ whole genome shotgun (WGS) entry which is preliminary data.</text>
</comment>